<name>A0A6J4NV51_9ACTN</name>
<accession>A0A6J4NV51</accession>
<reference evidence="2" key="1">
    <citation type="submission" date="2020-02" db="EMBL/GenBank/DDBJ databases">
        <authorList>
            <person name="Meier V. D."/>
        </authorList>
    </citation>
    <scope>NUCLEOTIDE SEQUENCE</scope>
    <source>
        <strain evidence="2">AVDCRST_MAG75</strain>
    </source>
</reference>
<gene>
    <name evidence="2" type="ORF">AVDCRST_MAG75-1688</name>
</gene>
<protein>
    <submittedName>
        <fullName evidence="2">Uncharacterized protein</fullName>
    </submittedName>
</protein>
<feature type="region of interest" description="Disordered" evidence="1">
    <location>
        <begin position="1"/>
        <end position="69"/>
    </location>
</feature>
<dbReference type="AlphaFoldDB" id="A0A6J4NV51"/>
<dbReference type="EMBL" id="CADCUO010000098">
    <property type="protein sequence ID" value="CAA9393248.1"/>
    <property type="molecule type" value="Genomic_DNA"/>
</dbReference>
<evidence type="ECO:0000256" key="1">
    <source>
        <dbReference type="SAM" id="MobiDB-lite"/>
    </source>
</evidence>
<feature type="compositionally biased region" description="Basic residues" evidence="1">
    <location>
        <begin position="44"/>
        <end position="55"/>
    </location>
</feature>
<feature type="non-terminal residue" evidence="2">
    <location>
        <position position="1"/>
    </location>
</feature>
<feature type="non-terminal residue" evidence="2">
    <location>
        <position position="69"/>
    </location>
</feature>
<organism evidence="2">
    <name type="scientific">uncultured Propionibacteriaceae bacterium</name>
    <dbReference type="NCBI Taxonomy" id="257457"/>
    <lineage>
        <taxon>Bacteria</taxon>
        <taxon>Bacillati</taxon>
        <taxon>Actinomycetota</taxon>
        <taxon>Actinomycetes</taxon>
        <taxon>Propionibacteriales</taxon>
        <taxon>Propionibacteriaceae</taxon>
        <taxon>environmental samples</taxon>
    </lineage>
</organism>
<sequence>GCSGDPGLARGEVQDQRVLERRAGQRPGECSADAERAGTLPAAHQRRAGGTRRRTAASGLGSRQRVAVM</sequence>
<feature type="compositionally biased region" description="Basic and acidic residues" evidence="1">
    <location>
        <begin position="12"/>
        <end position="23"/>
    </location>
</feature>
<evidence type="ECO:0000313" key="2">
    <source>
        <dbReference type="EMBL" id="CAA9393248.1"/>
    </source>
</evidence>
<proteinExistence type="predicted"/>